<evidence type="ECO:0000256" key="1">
    <source>
        <dbReference type="SAM" id="MobiDB-lite"/>
    </source>
</evidence>
<organism evidence="2 3">
    <name type="scientific">Phytophthora rubi</name>
    <dbReference type="NCBI Taxonomy" id="129364"/>
    <lineage>
        <taxon>Eukaryota</taxon>
        <taxon>Sar</taxon>
        <taxon>Stramenopiles</taxon>
        <taxon>Oomycota</taxon>
        <taxon>Peronosporomycetes</taxon>
        <taxon>Peronosporales</taxon>
        <taxon>Peronosporaceae</taxon>
        <taxon>Phytophthora</taxon>
    </lineage>
</organism>
<dbReference type="AlphaFoldDB" id="A0A6A3GKY2"/>
<feature type="region of interest" description="Disordered" evidence="1">
    <location>
        <begin position="1"/>
        <end position="22"/>
    </location>
</feature>
<comment type="caution">
    <text evidence="2">The sequence shown here is derived from an EMBL/GenBank/DDBJ whole genome shotgun (WGS) entry which is preliminary data.</text>
</comment>
<evidence type="ECO:0000313" key="2">
    <source>
        <dbReference type="EMBL" id="KAE8958032.1"/>
    </source>
</evidence>
<protein>
    <submittedName>
        <fullName evidence="2">Uncharacterized protein</fullName>
    </submittedName>
</protein>
<proteinExistence type="predicted"/>
<gene>
    <name evidence="2" type="ORF">PR001_g31171</name>
</gene>
<evidence type="ECO:0000313" key="3">
    <source>
        <dbReference type="Proteomes" id="UP000429607"/>
    </source>
</evidence>
<reference evidence="2 3" key="1">
    <citation type="submission" date="2018-09" db="EMBL/GenBank/DDBJ databases">
        <title>Genomic investigation of the strawberry pathogen Phytophthora fragariae indicates pathogenicity is determined by transcriptional variation in three key races.</title>
        <authorList>
            <person name="Adams T.M."/>
            <person name="Armitage A.D."/>
            <person name="Sobczyk M.K."/>
            <person name="Bates H.J."/>
            <person name="Dunwell J.M."/>
            <person name="Nellist C.F."/>
            <person name="Harrison R.J."/>
        </authorList>
    </citation>
    <scope>NUCLEOTIDE SEQUENCE [LARGE SCALE GENOMIC DNA]</scope>
    <source>
        <strain evidence="2 3">SCRP249</strain>
    </source>
</reference>
<sequence length="46" mass="4903">VTAERRILTPERPIPHDPDARSEGFQQAVHKGAAAAIVGAGKEAQR</sequence>
<accession>A0A6A3GKY2</accession>
<dbReference type="Proteomes" id="UP000429607">
    <property type="component" value="Unassembled WGS sequence"/>
</dbReference>
<dbReference type="EMBL" id="QXFV01007765">
    <property type="protein sequence ID" value="KAE8958032.1"/>
    <property type="molecule type" value="Genomic_DNA"/>
</dbReference>
<feature type="non-terminal residue" evidence="2">
    <location>
        <position position="1"/>
    </location>
</feature>
<name>A0A6A3GKY2_9STRA</name>